<dbReference type="AlphaFoldDB" id="A0AAE1SV82"/>
<name>A0AAE1SV82_9SOLA</name>
<gene>
    <name evidence="1" type="ORF">RND71_003036</name>
</gene>
<comment type="caution">
    <text evidence="1">The sequence shown here is derived from an EMBL/GenBank/DDBJ whole genome shotgun (WGS) entry which is preliminary data.</text>
</comment>
<accession>A0AAE1SV82</accession>
<sequence length="213" mass="24133">MGVATLDEFLHCTAALGYGRRDARRALALSRFNFRLRGTPRRRRKTNSICEVRLRDSSKLNLYVVQVIWATDHASQWKEGVMRKDELSTSAVASKIVRVEVSLSRHRRSNRLGSATVNLRDEDNENAGGKCQQRTTLNKLAQYIFRILPCKGDVEEPAFAVMAFSLYIIKGRCVTMTKVVITIISQMFVNDVFVSRFVLVLYGPLPANFLLCS</sequence>
<keyword evidence="2" id="KW-1185">Reference proteome</keyword>
<dbReference type="EMBL" id="JAVYJV010000002">
    <property type="protein sequence ID" value="KAK4376740.1"/>
    <property type="molecule type" value="Genomic_DNA"/>
</dbReference>
<organism evidence="1 2">
    <name type="scientific">Anisodus tanguticus</name>
    <dbReference type="NCBI Taxonomy" id="243964"/>
    <lineage>
        <taxon>Eukaryota</taxon>
        <taxon>Viridiplantae</taxon>
        <taxon>Streptophyta</taxon>
        <taxon>Embryophyta</taxon>
        <taxon>Tracheophyta</taxon>
        <taxon>Spermatophyta</taxon>
        <taxon>Magnoliopsida</taxon>
        <taxon>eudicotyledons</taxon>
        <taxon>Gunneridae</taxon>
        <taxon>Pentapetalae</taxon>
        <taxon>asterids</taxon>
        <taxon>lamiids</taxon>
        <taxon>Solanales</taxon>
        <taxon>Solanaceae</taxon>
        <taxon>Solanoideae</taxon>
        <taxon>Hyoscyameae</taxon>
        <taxon>Anisodus</taxon>
    </lineage>
</organism>
<evidence type="ECO:0000313" key="1">
    <source>
        <dbReference type="EMBL" id="KAK4376740.1"/>
    </source>
</evidence>
<proteinExistence type="predicted"/>
<reference evidence="1" key="1">
    <citation type="submission" date="2023-12" db="EMBL/GenBank/DDBJ databases">
        <title>Genome assembly of Anisodus tanguticus.</title>
        <authorList>
            <person name="Wang Y.-J."/>
        </authorList>
    </citation>
    <scope>NUCLEOTIDE SEQUENCE</scope>
    <source>
        <strain evidence="1">KB-2021</strain>
        <tissue evidence="1">Leaf</tissue>
    </source>
</reference>
<protein>
    <submittedName>
        <fullName evidence="1">Uncharacterized protein</fullName>
    </submittedName>
</protein>
<evidence type="ECO:0000313" key="2">
    <source>
        <dbReference type="Proteomes" id="UP001291623"/>
    </source>
</evidence>
<dbReference type="Proteomes" id="UP001291623">
    <property type="component" value="Unassembled WGS sequence"/>
</dbReference>